<dbReference type="InterPro" id="IPR004033">
    <property type="entry name" value="UbiE/COQ5_MeTrFase"/>
</dbReference>
<evidence type="ECO:0000313" key="9">
    <source>
        <dbReference type="Proteomes" id="UP000271227"/>
    </source>
</evidence>
<keyword evidence="3 6" id="KW-0808">Transferase</keyword>
<dbReference type="PANTHER" id="PTHR43591:SF24">
    <property type="entry name" value="2-METHOXY-6-POLYPRENYL-1,4-BENZOQUINOL METHYLASE, MITOCHONDRIAL"/>
    <property type="match status" value="1"/>
</dbReference>
<dbReference type="EC" id="2.1.1.201" evidence="6"/>
<feature type="region of interest" description="Disordered" evidence="7">
    <location>
        <begin position="1"/>
        <end position="36"/>
    </location>
</feature>
<evidence type="ECO:0000256" key="7">
    <source>
        <dbReference type="SAM" id="MobiDB-lite"/>
    </source>
</evidence>
<gene>
    <name evidence="6" type="primary">ubiE</name>
    <name evidence="8" type="ORF">BXY39_3828</name>
</gene>
<feature type="compositionally biased region" description="Polar residues" evidence="7">
    <location>
        <begin position="18"/>
        <end position="35"/>
    </location>
</feature>
<comment type="similarity">
    <text evidence="6">Belongs to the class I-like SAM-binding methyltransferase superfamily. MenG/UbiE family.</text>
</comment>
<dbReference type="EC" id="2.1.1.163" evidence="6"/>
<proteinExistence type="inferred from homology"/>
<comment type="caution">
    <text evidence="8">The sequence shown here is derived from an EMBL/GenBank/DDBJ whole genome shotgun (WGS) entry which is preliminary data.</text>
</comment>
<accession>A0A3M0BWQ7</accession>
<dbReference type="GO" id="GO:0009060">
    <property type="term" value="P:aerobic respiration"/>
    <property type="evidence" value="ECO:0007669"/>
    <property type="project" value="UniProtKB-UniRule"/>
</dbReference>
<evidence type="ECO:0000256" key="1">
    <source>
        <dbReference type="ARBA" id="ARBA00022428"/>
    </source>
</evidence>
<dbReference type="PROSITE" id="PS01184">
    <property type="entry name" value="UBIE_2"/>
    <property type="match status" value="1"/>
</dbReference>
<dbReference type="SUPFAM" id="SSF53335">
    <property type="entry name" value="S-adenosyl-L-methionine-dependent methyltransferases"/>
    <property type="match status" value="1"/>
</dbReference>
<dbReference type="PROSITE" id="PS01183">
    <property type="entry name" value="UBIE_1"/>
    <property type="match status" value="1"/>
</dbReference>
<dbReference type="InParanoid" id="A0A3M0BWQ7"/>
<dbReference type="UniPathway" id="UPA00079">
    <property type="reaction ID" value="UER00169"/>
</dbReference>
<dbReference type="Pfam" id="PF01209">
    <property type="entry name" value="Ubie_methyltran"/>
    <property type="match status" value="1"/>
</dbReference>
<evidence type="ECO:0000313" key="8">
    <source>
        <dbReference type="EMBL" id="RMB00640.1"/>
    </source>
</evidence>
<comment type="pathway">
    <text evidence="6">Cofactor biosynthesis; ubiquinone biosynthesis.</text>
</comment>
<dbReference type="PROSITE" id="PS51608">
    <property type="entry name" value="SAM_MT_UBIE"/>
    <property type="match status" value="1"/>
</dbReference>
<feature type="binding site" evidence="6">
    <location>
        <position position="134"/>
    </location>
    <ligand>
        <name>S-adenosyl-L-methionine</name>
        <dbReference type="ChEBI" id="CHEBI:59789"/>
    </ligand>
</feature>
<dbReference type="InterPro" id="IPR029063">
    <property type="entry name" value="SAM-dependent_MTases_sf"/>
</dbReference>
<evidence type="ECO:0000256" key="6">
    <source>
        <dbReference type="HAMAP-Rule" id="MF_01813"/>
    </source>
</evidence>
<comment type="function">
    <text evidence="6">Methyltransferase required for the conversion of demethylmenaquinol (DMKH2) to menaquinol (MKH2) and the conversion of 2-polyprenyl-6-methoxy-1,4-benzoquinol (DDMQH2) to 2-polyprenyl-3-methyl-6-methoxy-1,4-benzoquinol (DMQH2).</text>
</comment>
<keyword evidence="2 6" id="KW-0489">Methyltransferase</keyword>
<comment type="pathway">
    <text evidence="6">Quinol/quinone metabolism; menaquinone biosynthesis; menaquinol from 1,4-dihydroxy-2-naphthoate: step 2/2.</text>
</comment>
<keyword evidence="1 6" id="KW-0474">Menaquinone biosynthesis</keyword>
<dbReference type="GO" id="GO:0032259">
    <property type="term" value="P:methylation"/>
    <property type="evidence" value="ECO:0007669"/>
    <property type="project" value="UniProtKB-KW"/>
</dbReference>
<comment type="catalytic activity">
    <reaction evidence="6">
        <text>a 2-demethylmenaquinol + S-adenosyl-L-methionine = a menaquinol + S-adenosyl-L-homocysteine + H(+)</text>
        <dbReference type="Rhea" id="RHEA:42640"/>
        <dbReference type="Rhea" id="RHEA-COMP:9539"/>
        <dbReference type="Rhea" id="RHEA-COMP:9563"/>
        <dbReference type="ChEBI" id="CHEBI:15378"/>
        <dbReference type="ChEBI" id="CHEBI:18151"/>
        <dbReference type="ChEBI" id="CHEBI:55437"/>
        <dbReference type="ChEBI" id="CHEBI:57856"/>
        <dbReference type="ChEBI" id="CHEBI:59789"/>
        <dbReference type="EC" id="2.1.1.163"/>
    </reaction>
</comment>
<evidence type="ECO:0000256" key="5">
    <source>
        <dbReference type="ARBA" id="ARBA00022691"/>
    </source>
</evidence>
<evidence type="ECO:0000256" key="2">
    <source>
        <dbReference type="ARBA" id="ARBA00022603"/>
    </source>
</evidence>
<reference evidence="8 9" key="1">
    <citation type="submission" date="2018-10" db="EMBL/GenBank/DDBJ databases">
        <title>Genomic Encyclopedia of Archaeal and Bacterial Type Strains, Phase II (KMG-II): from individual species to whole genera.</title>
        <authorList>
            <person name="Goeker M."/>
        </authorList>
    </citation>
    <scope>NUCLEOTIDE SEQUENCE [LARGE SCALE GENOMIC DNA]</scope>
    <source>
        <strain evidence="8 9">DSM 25217</strain>
    </source>
</reference>
<dbReference type="FunFam" id="3.40.50.150:FF:000064">
    <property type="entry name" value="2-methoxy-6-polyprenyl-1,4-benzoquinol methylase, mitochondrial"/>
    <property type="match status" value="1"/>
</dbReference>
<organism evidence="8 9">
    <name type="scientific">Eilatimonas milleporae</name>
    <dbReference type="NCBI Taxonomy" id="911205"/>
    <lineage>
        <taxon>Bacteria</taxon>
        <taxon>Pseudomonadati</taxon>
        <taxon>Pseudomonadota</taxon>
        <taxon>Alphaproteobacteria</taxon>
        <taxon>Kordiimonadales</taxon>
        <taxon>Kordiimonadaceae</taxon>
        <taxon>Eilatimonas</taxon>
    </lineage>
</organism>
<keyword evidence="4 6" id="KW-0831">Ubiquinone biosynthesis</keyword>
<dbReference type="GO" id="GO:0008425">
    <property type="term" value="F:2-methoxy-6-polyprenyl-1,4-benzoquinol methyltransferase activity"/>
    <property type="evidence" value="ECO:0007669"/>
    <property type="project" value="UniProtKB-UniRule"/>
</dbReference>
<keyword evidence="5 6" id="KW-0949">S-adenosyl-L-methionine</keyword>
<feature type="binding site" evidence="6">
    <location>
        <position position="103"/>
    </location>
    <ligand>
        <name>S-adenosyl-L-methionine</name>
        <dbReference type="ChEBI" id="CHEBI:59789"/>
    </ligand>
</feature>
<evidence type="ECO:0000256" key="4">
    <source>
        <dbReference type="ARBA" id="ARBA00022688"/>
    </source>
</evidence>
<name>A0A3M0BWQ7_9PROT</name>
<dbReference type="PANTHER" id="PTHR43591">
    <property type="entry name" value="METHYLTRANSFERASE"/>
    <property type="match status" value="1"/>
</dbReference>
<sequence length="289" mass="31320">MVAPSQTGSRVPERIQSGFMSSSSNTAPSAGQSDAETTHFGFSTVAETDKAGLVRQVFDSVAGRYDLMNDVMSAGVHRLWKASLIDSLRPRTGERLLDVAGGTGDIAFRAMAAARRAGDNRQPHRPDLRVTVCDINAEMLRVGAARAESRGCGDIDFVCGDAEALPFPDRSFDAYTIAFGIRNVTRIDAALEEAFRVLKPGGRFFCLEFSPAVVPALKAAYDRYSFSVIPRLGGWITGDRDSYRYLVESIRRFPAPERFAAMIGAAGFDRVKVRGMSMGVVALHGGVRL</sequence>
<dbReference type="GO" id="GO:0009234">
    <property type="term" value="P:menaquinone biosynthetic process"/>
    <property type="evidence" value="ECO:0007669"/>
    <property type="project" value="UniProtKB-UniRule"/>
</dbReference>
<dbReference type="FunCoup" id="A0A3M0BWQ7">
    <property type="interactions" value="476"/>
</dbReference>
<dbReference type="InterPro" id="IPR023576">
    <property type="entry name" value="UbiE/COQ5_MeTrFase_CS"/>
</dbReference>
<dbReference type="NCBIfam" id="TIGR01934">
    <property type="entry name" value="MenG_MenH_UbiE"/>
    <property type="match status" value="1"/>
</dbReference>
<dbReference type="CDD" id="cd02440">
    <property type="entry name" value="AdoMet_MTases"/>
    <property type="match status" value="1"/>
</dbReference>
<dbReference type="AlphaFoldDB" id="A0A3M0BWQ7"/>
<dbReference type="EMBL" id="REFR01000017">
    <property type="protein sequence ID" value="RMB00640.1"/>
    <property type="molecule type" value="Genomic_DNA"/>
</dbReference>
<dbReference type="GO" id="GO:0043770">
    <property type="term" value="F:demethylmenaquinone methyltransferase activity"/>
    <property type="evidence" value="ECO:0007669"/>
    <property type="project" value="UniProtKB-UniRule"/>
</dbReference>
<dbReference type="UniPathway" id="UPA00232"/>
<comment type="catalytic activity">
    <reaction evidence="6">
        <text>a 2-methoxy-6-(all-trans-polyprenyl)benzene-1,4-diol + S-adenosyl-L-methionine = a 5-methoxy-2-methyl-3-(all-trans-polyprenyl)benzene-1,4-diol + S-adenosyl-L-homocysteine + H(+)</text>
        <dbReference type="Rhea" id="RHEA:28286"/>
        <dbReference type="Rhea" id="RHEA-COMP:10858"/>
        <dbReference type="Rhea" id="RHEA-COMP:10859"/>
        <dbReference type="ChEBI" id="CHEBI:15378"/>
        <dbReference type="ChEBI" id="CHEBI:57856"/>
        <dbReference type="ChEBI" id="CHEBI:59789"/>
        <dbReference type="ChEBI" id="CHEBI:84166"/>
        <dbReference type="ChEBI" id="CHEBI:84167"/>
        <dbReference type="EC" id="2.1.1.201"/>
    </reaction>
</comment>
<dbReference type="HAMAP" id="MF_01813">
    <property type="entry name" value="MenG_UbiE_methyltr"/>
    <property type="match status" value="1"/>
</dbReference>
<keyword evidence="9" id="KW-1185">Reference proteome</keyword>
<evidence type="ECO:0000256" key="3">
    <source>
        <dbReference type="ARBA" id="ARBA00022679"/>
    </source>
</evidence>
<feature type="binding site" evidence="6">
    <location>
        <begin position="161"/>
        <end position="162"/>
    </location>
    <ligand>
        <name>S-adenosyl-L-methionine</name>
        <dbReference type="ChEBI" id="CHEBI:59789"/>
    </ligand>
</feature>
<dbReference type="Gene3D" id="3.40.50.150">
    <property type="entry name" value="Vaccinia Virus protein VP39"/>
    <property type="match status" value="1"/>
</dbReference>
<protein>
    <recommendedName>
        <fullName evidence="6">Ubiquinone/menaquinone biosynthesis C-methyltransferase UbiE</fullName>
        <ecNumber evidence="6">2.1.1.163</ecNumber>
        <ecNumber evidence="6">2.1.1.201</ecNumber>
    </recommendedName>
    <alternativeName>
        <fullName evidence="6">2-methoxy-6-polyprenyl-1,4-benzoquinol methylase</fullName>
    </alternativeName>
    <alternativeName>
        <fullName evidence="6">Demethylmenaquinone methyltransferase</fullName>
    </alternativeName>
</protein>
<comment type="caution">
    <text evidence="6">Lacks conserved residue(s) required for the propagation of feature annotation.</text>
</comment>
<dbReference type="Proteomes" id="UP000271227">
    <property type="component" value="Unassembled WGS sequence"/>
</dbReference>